<name>A0A941FN78_9BACI</name>
<sequence length="104" mass="12291">MKYSYEHQGDILYQVENYKFRYQGVAKADIELMYFLDDESYVFQFSINDNLVPEEFRFGTNNDRDLCEKISVDCHEFAGTYSSKQKALQAAITMVSKIIILYRK</sequence>
<evidence type="ECO:0000313" key="2">
    <source>
        <dbReference type="Proteomes" id="UP000680045"/>
    </source>
</evidence>
<comment type="caution">
    <text evidence="1">The sequence shown here is derived from an EMBL/GenBank/DDBJ whole genome shotgun (WGS) entry which is preliminary data.</text>
</comment>
<dbReference type="Proteomes" id="UP000680045">
    <property type="component" value="Unassembled WGS sequence"/>
</dbReference>
<proteinExistence type="predicted"/>
<accession>A0A941FN78</accession>
<evidence type="ECO:0000313" key="1">
    <source>
        <dbReference type="EMBL" id="MBR8644620.1"/>
    </source>
</evidence>
<dbReference type="AlphaFoldDB" id="A0A941FN78"/>
<organism evidence="1 2">
    <name type="scientific">Peribacillus frigoritolerans</name>
    <dbReference type="NCBI Taxonomy" id="450367"/>
    <lineage>
        <taxon>Bacteria</taxon>
        <taxon>Bacillati</taxon>
        <taxon>Bacillota</taxon>
        <taxon>Bacilli</taxon>
        <taxon>Bacillales</taxon>
        <taxon>Bacillaceae</taxon>
        <taxon>Peribacillus</taxon>
    </lineage>
</organism>
<gene>
    <name evidence="1" type="ORF">KEH51_09135</name>
</gene>
<dbReference type="EMBL" id="JAGTPW010000012">
    <property type="protein sequence ID" value="MBR8644620.1"/>
    <property type="molecule type" value="Genomic_DNA"/>
</dbReference>
<protein>
    <submittedName>
        <fullName evidence="1">Uncharacterized protein</fullName>
    </submittedName>
</protein>
<reference evidence="1" key="1">
    <citation type="submission" date="2021-04" db="EMBL/GenBank/DDBJ databases">
        <title>Whole genome sequencing of Enterococci isolates from hospitalized patients.</title>
        <authorList>
            <person name="Ogoti B.M."/>
            <person name="Onyambu F.G."/>
        </authorList>
    </citation>
    <scope>NUCLEOTIDE SEQUENCE</scope>
    <source>
        <strain evidence="1">242</strain>
    </source>
</reference>